<evidence type="ECO:0000313" key="2">
    <source>
        <dbReference type="Proteomes" id="UP001558613"/>
    </source>
</evidence>
<name>A0ABR3P0M4_9TELE</name>
<dbReference type="EMBL" id="JAYMGO010000001">
    <property type="protein sequence ID" value="KAL1282813.1"/>
    <property type="molecule type" value="Genomic_DNA"/>
</dbReference>
<comment type="caution">
    <text evidence="1">The sequence shown here is derived from an EMBL/GenBank/DDBJ whole genome shotgun (WGS) entry which is preliminary data.</text>
</comment>
<gene>
    <name evidence="1" type="ORF">QQF64_001616</name>
</gene>
<proteinExistence type="predicted"/>
<protein>
    <submittedName>
        <fullName evidence="1">Uncharacterized protein</fullName>
    </submittedName>
</protein>
<accession>A0ABR3P0M4</accession>
<dbReference type="Proteomes" id="UP001558613">
    <property type="component" value="Unassembled WGS sequence"/>
</dbReference>
<sequence>MPLNRHDGLWEGPSGEATMFNFPTDYFTYPVLGGVTAAERTWEGDGMRLTTFAIEFKEVWLIEKAAMISDRHQ</sequence>
<reference evidence="1 2" key="1">
    <citation type="submission" date="2023-09" db="EMBL/GenBank/DDBJ databases">
        <authorList>
            <person name="Wang M."/>
        </authorList>
    </citation>
    <scope>NUCLEOTIDE SEQUENCE [LARGE SCALE GENOMIC DNA]</scope>
    <source>
        <strain evidence="1">GT-2023</strain>
        <tissue evidence="1">Liver</tissue>
    </source>
</reference>
<keyword evidence="2" id="KW-1185">Reference proteome</keyword>
<evidence type="ECO:0000313" key="1">
    <source>
        <dbReference type="EMBL" id="KAL1282813.1"/>
    </source>
</evidence>
<organism evidence="1 2">
    <name type="scientific">Cirrhinus molitorella</name>
    <name type="common">mud carp</name>
    <dbReference type="NCBI Taxonomy" id="172907"/>
    <lineage>
        <taxon>Eukaryota</taxon>
        <taxon>Metazoa</taxon>
        <taxon>Chordata</taxon>
        <taxon>Craniata</taxon>
        <taxon>Vertebrata</taxon>
        <taxon>Euteleostomi</taxon>
        <taxon>Actinopterygii</taxon>
        <taxon>Neopterygii</taxon>
        <taxon>Teleostei</taxon>
        <taxon>Ostariophysi</taxon>
        <taxon>Cypriniformes</taxon>
        <taxon>Cyprinidae</taxon>
        <taxon>Labeoninae</taxon>
        <taxon>Labeonini</taxon>
        <taxon>Cirrhinus</taxon>
    </lineage>
</organism>